<keyword evidence="3 6" id="KW-1133">Transmembrane helix</keyword>
<feature type="transmembrane region" description="Helical" evidence="6">
    <location>
        <begin position="132"/>
        <end position="151"/>
    </location>
</feature>
<dbReference type="SUPFAM" id="SSF103481">
    <property type="entry name" value="Multidrug resistance efflux transporter EmrE"/>
    <property type="match status" value="1"/>
</dbReference>
<dbReference type="PANTHER" id="PTHR12570:SF92">
    <property type="entry name" value="SPICHTHYIN, ISOFORM B"/>
    <property type="match status" value="1"/>
</dbReference>
<feature type="transmembrane region" description="Helical" evidence="6">
    <location>
        <begin position="171"/>
        <end position="190"/>
    </location>
</feature>
<evidence type="ECO:0000313" key="8">
    <source>
        <dbReference type="Proteomes" id="UP000770015"/>
    </source>
</evidence>
<feature type="compositionally biased region" description="Pro residues" evidence="5">
    <location>
        <begin position="707"/>
        <end position="722"/>
    </location>
</feature>
<dbReference type="Pfam" id="PF05653">
    <property type="entry name" value="Mg_trans_NIPA"/>
    <property type="match status" value="1"/>
</dbReference>
<feature type="compositionally biased region" description="Acidic residues" evidence="5">
    <location>
        <begin position="676"/>
        <end position="685"/>
    </location>
</feature>
<dbReference type="PANTHER" id="PTHR12570">
    <property type="match status" value="1"/>
</dbReference>
<feature type="region of interest" description="Disordered" evidence="5">
    <location>
        <begin position="537"/>
        <end position="730"/>
    </location>
</feature>
<feature type="transmembrane region" description="Helical" evidence="6">
    <location>
        <begin position="298"/>
        <end position="316"/>
    </location>
</feature>
<keyword evidence="8" id="KW-1185">Reference proteome</keyword>
<feature type="compositionally biased region" description="Polar residues" evidence="5">
    <location>
        <begin position="413"/>
        <end position="429"/>
    </location>
</feature>
<feature type="transmembrane region" description="Helical" evidence="6">
    <location>
        <begin position="79"/>
        <end position="98"/>
    </location>
</feature>
<proteinExistence type="predicted"/>
<dbReference type="InterPro" id="IPR008521">
    <property type="entry name" value="Mg_trans_NIPA"/>
</dbReference>
<accession>A0A9P8V4J0</accession>
<evidence type="ECO:0000256" key="5">
    <source>
        <dbReference type="SAM" id="MobiDB-lite"/>
    </source>
</evidence>
<protein>
    <submittedName>
        <fullName evidence="7">Magnesium transporter NIPA-domain-containing protein</fullName>
    </submittedName>
</protein>
<dbReference type="EMBL" id="JAGSXJ010000026">
    <property type="protein sequence ID" value="KAH6673986.1"/>
    <property type="molecule type" value="Genomic_DNA"/>
</dbReference>
<comment type="subcellular location">
    <subcellularLocation>
        <location evidence="1">Membrane</location>
        <topology evidence="1">Multi-pass membrane protein</topology>
    </subcellularLocation>
</comment>
<feature type="compositionally biased region" description="Acidic residues" evidence="5">
    <location>
        <begin position="633"/>
        <end position="642"/>
    </location>
</feature>
<evidence type="ECO:0000256" key="4">
    <source>
        <dbReference type="ARBA" id="ARBA00023136"/>
    </source>
</evidence>
<evidence type="ECO:0000313" key="7">
    <source>
        <dbReference type="EMBL" id="KAH6673986.1"/>
    </source>
</evidence>
<feature type="region of interest" description="Disordered" evidence="5">
    <location>
        <begin position="413"/>
        <end position="460"/>
    </location>
</feature>
<reference evidence="7" key="1">
    <citation type="journal article" date="2021" name="Nat. Commun.">
        <title>Genetic determinants of endophytism in the Arabidopsis root mycobiome.</title>
        <authorList>
            <person name="Mesny F."/>
            <person name="Miyauchi S."/>
            <person name="Thiergart T."/>
            <person name="Pickel B."/>
            <person name="Atanasova L."/>
            <person name="Karlsson M."/>
            <person name="Huettel B."/>
            <person name="Barry K.W."/>
            <person name="Haridas S."/>
            <person name="Chen C."/>
            <person name="Bauer D."/>
            <person name="Andreopoulos W."/>
            <person name="Pangilinan J."/>
            <person name="LaButti K."/>
            <person name="Riley R."/>
            <person name="Lipzen A."/>
            <person name="Clum A."/>
            <person name="Drula E."/>
            <person name="Henrissat B."/>
            <person name="Kohler A."/>
            <person name="Grigoriev I.V."/>
            <person name="Martin F.M."/>
            <person name="Hacquard S."/>
        </authorList>
    </citation>
    <scope>NUCLEOTIDE SEQUENCE</scope>
    <source>
        <strain evidence="7">MPI-SDFR-AT-0117</strain>
    </source>
</reference>
<evidence type="ECO:0000256" key="6">
    <source>
        <dbReference type="SAM" id="Phobius"/>
    </source>
</evidence>
<dbReference type="InterPro" id="IPR037185">
    <property type="entry name" value="EmrE-like"/>
</dbReference>
<dbReference type="GO" id="GO:0016020">
    <property type="term" value="C:membrane"/>
    <property type="evidence" value="ECO:0007669"/>
    <property type="project" value="UniProtKB-SubCell"/>
</dbReference>
<organism evidence="7 8">
    <name type="scientific">Plectosphaerella plurivora</name>
    <dbReference type="NCBI Taxonomy" id="936078"/>
    <lineage>
        <taxon>Eukaryota</taxon>
        <taxon>Fungi</taxon>
        <taxon>Dikarya</taxon>
        <taxon>Ascomycota</taxon>
        <taxon>Pezizomycotina</taxon>
        <taxon>Sordariomycetes</taxon>
        <taxon>Hypocreomycetidae</taxon>
        <taxon>Glomerellales</taxon>
        <taxon>Plectosphaerellaceae</taxon>
        <taxon>Plectosphaerella</taxon>
    </lineage>
</organism>
<evidence type="ECO:0000256" key="2">
    <source>
        <dbReference type="ARBA" id="ARBA00022692"/>
    </source>
</evidence>
<dbReference type="GO" id="GO:0015095">
    <property type="term" value="F:magnesium ion transmembrane transporter activity"/>
    <property type="evidence" value="ECO:0007669"/>
    <property type="project" value="InterPro"/>
</dbReference>
<comment type="caution">
    <text evidence="7">The sequence shown here is derived from an EMBL/GenBank/DDBJ whole genome shotgun (WGS) entry which is preliminary data.</text>
</comment>
<feature type="transmembrane region" description="Helical" evidence="6">
    <location>
        <begin position="30"/>
        <end position="52"/>
    </location>
</feature>
<feature type="transmembrane region" description="Helical" evidence="6">
    <location>
        <begin position="104"/>
        <end position="125"/>
    </location>
</feature>
<sequence>MPSAPELLHAAHTLYARNAIGGNGVERPSYYKIVGILLAVASGIFIGVSFVLKKIGLLKANEKYNEEAGEGYGYLKNGYWWGGMTLMILGELCNLGAYAFTDAILVTTLGALSVVITAVLSAIFLKERLSMVGKVSCFLCLVGSVVIVLNAPQQSAVANIQQMQTFVVHPLFLTYAGLIIVGSVICAYWAGPRWGKKNMLVYLSICSWVGGLSVVATQGLGAAIVTQAEGTPQFNQWFLYVVLVFVIGTLLVEIVFLNKALNLFNAAMVTPTYYVYFTTATIITSAILFRGFRGSGEAIASVVMGFLTICCGVVLLQLSKSAKDVPDTAVFAGNLDQIQTIAEQEQSETDPKADAIRGTAAIVRRISHARLRMEADEVKRLHEEKRLEQLAPVAEDGGPVYEWDGLRRRKTINFGSQSGRPRSATTGTPFSMPRTPEAHPPLGMSRFPTEEEENRPPSPGMLSSFAGTIRSRGRSIISNNPPDFSHHKQTSPMPPVPLTEIAVAVHKQGGPSDVITHDYATEYAGARGVYDQRTMASGESGVSSHLAPTPPPHSGTRRQFSFHNVFKRNASPSPQPEEEIPPPPRSAGHLARFGLGSRGSSTPHVKNATEEERLGLVTGDSRSMPALPRYGGDDNDDDDDYEDDKRRMMDLAGTSSPPEPSRYGRGITSPPRRQDSDEDKDEDETYSYYDTHSRRYSRGSGSSGRGSPPPPLPPPHRTPPSRKPVGRDGY</sequence>
<gene>
    <name evidence="7" type="ORF">F5X68DRAFT_214594</name>
</gene>
<dbReference type="Proteomes" id="UP000770015">
    <property type="component" value="Unassembled WGS sequence"/>
</dbReference>
<dbReference type="AlphaFoldDB" id="A0A9P8V4J0"/>
<dbReference type="OrthoDB" id="6428174at2759"/>
<name>A0A9P8V4J0_9PEZI</name>
<feature type="transmembrane region" description="Helical" evidence="6">
    <location>
        <begin position="202"/>
        <end position="225"/>
    </location>
</feature>
<feature type="transmembrane region" description="Helical" evidence="6">
    <location>
        <begin position="237"/>
        <end position="261"/>
    </location>
</feature>
<evidence type="ECO:0000256" key="1">
    <source>
        <dbReference type="ARBA" id="ARBA00004141"/>
    </source>
</evidence>
<keyword evidence="2 6" id="KW-0812">Transmembrane</keyword>
<keyword evidence="4 6" id="KW-0472">Membrane</keyword>
<evidence type="ECO:0000256" key="3">
    <source>
        <dbReference type="ARBA" id="ARBA00022989"/>
    </source>
</evidence>